<proteinExistence type="inferred from homology"/>
<name>A0A1I2R392_9BACL</name>
<keyword evidence="9" id="KW-1185">Reference proteome</keyword>
<dbReference type="SMART" id="SM00278">
    <property type="entry name" value="HhH1"/>
    <property type="match status" value="2"/>
</dbReference>
<comment type="function">
    <text evidence="6">The RuvA-RuvB-RuvC complex processes Holliday junction (HJ) DNA during genetic recombination and DNA repair, while the RuvA-RuvB complex plays an important role in the rescue of blocked DNA replication forks via replication fork reversal (RFR). RuvA specifically binds to HJ cruciform DNA, conferring on it an open structure. The RuvB hexamer acts as an ATP-dependent pump, pulling dsDNA into and through the RuvAB complex. HJ branch migration allows RuvC to scan DNA until it finds its consensus sequence, where it cleaves and resolves the cruciform DNA.</text>
</comment>
<dbReference type="InterPro" id="IPR003583">
    <property type="entry name" value="Hlx-hairpin-Hlx_DNA-bd_motif"/>
</dbReference>
<dbReference type="Gene3D" id="1.10.8.10">
    <property type="entry name" value="DNA helicase RuvA subunit, C-terminal domain"/>
    <property type="match status" value="1"/>
</dbReference>
<dbReference type="GO" id="GO:0000400">
    <property type="term" value="F:four-way junction DNA binding"/>
    <property type="evidence" value="ECO:0007669"/>
    <property type="project" value="UniProtKB-UniRule"/>
</dbReference>
<dbReference type="NCBIfam" id="TIGR00084">
    <property type="entry name" value="ruvA"/>
    <property type="match status" value="1"/>
</dbReference>
<gene>
    <name evidence="6" type="primary">ruvA</name>
    <name evidence="8" type="ORF">SAMN04488025_1264</name>
</gene>
<keyword evidence="3 6" id="KW-0238">DNA-binding</keyword>
<dbReference type="SUPFAM" id="SSF46929">
    <property type="entry name" value="DNA helicase RuvA subunit, C-terminal domain"/>
    <property type="match status" value="1"/>
</dbReference>
<comment type="domain">
    <text evidence="6">Has three domains with a flexible linker between the domains II and III and assumes an 'L' shape. Domain III is highly mobile and contacts RuvB.</text>
</comment>
<dbReference type="Gene3D" id="2.40.50.140">
    <property type="entry name" value="Nucleic acid-binding proteins"/>
    <property type="match status" value="1"/>
</dbReference>
<sequence length="208" mass="22877">MIEFVEGEVVWAGPHYLVIREGGIGYRVVCPRPYLWDEGKRVRLYTHPVIREDGWTLYGFPDRIERDLFSLLLEVSGIGPKAGLAILAQGTVGEVVGAIRREDFHFLTRFPGIGKKTAQRIVLDLKDKLRDFDAPAAGEDVSSAGPEWTASGAAGEAIEALMALGYNEKEASEAVREARKRLGDAEPALDEWIRQALQVSAKRLGGGM</sequence>
<dbReference type="InterPro" id="IPR012340">
    <property type="entry name" value="NA-bd_OB-fold"/>
</dbReference>
<dbReference type="GO" id="GO:0005737">
    <property type="term" value="C:cytoplasm"/>
    <property type="evidence" value="ECO:0007669"/>
    <property type="project" value="UniProtKB-SubCell"/>
</dbReference>
<keyword evidence="8" id="KW-0067">ATP-binding</keyword>
<dbReference type="AlphaFoldDB" id="A0A1I2R392"/>
<dbReference type="GO" id="GO:0005524">
    <property type="term" value="F:ATP binding"/>
    <property type="evidence" value="ECO:0007669"/>
    <property type="project" value="InterPro"/>
</dbReference>
<keyword evidence="1 6" id="KW-0963">Cytoplasm</keyword>
<dbReference type="Proteomes" id="UP000198661">
    <property type="component" value="Unassembled WGS sequence"/>
</dbReference>
<dbReference type="Pfam" id="PF07499">
    <property type="entry name" value="RuvA_C"/>
    <property type="match status" value="1"/>
</dbReference>
<keyword evidence="8" id="KW-0347">Helicase</keyword>
<dbReference type="EMBL" id="FOOK01000026">
    <property type="protein sequence ID" value="SFG32276.1"/>
    <property type="molecule type" value="Genomic_DNA"/>
</dbReference>
<keyword evidence="4 6" id="KW-0233">DNA recombination</keyword>
<dbReference type="InterPro" id="IPR011114">
    <property type="entry name" value="RuvA_C"/>
</dbReference>
<dbReference type="GO" id="GO:0006281">
    <property type="term" value="P:DNA repair"/>
    <property type="evidence" value="ECO:0007669"/>
    <property type="project" value="UniProtKB-UniRule"/>
</dbReference>
<comment type="subcellular location">
    <subcellularLocation>
        <location evidence="6">Cytoplasm</location>
    </subcellularLocation>
</comment>
<dbReference type="SUPFAM" id="SSF50249">
    <property type="entry name" value="Nucleic acid-binding proteins"/>
    <property type="match status" value="1"/>
</dbReference>
<feature type="region of interest" description="Domain III" evidence="6">
    <location>
        <begin position="154"/>
        <end position="208"/>
    </location>
</feature>
<dbReference type="InterPro" id="IPR010994">
    <property type="entry name" value="RuvA_2-like"/>
</dbReference>
<evidence type="ECO:0000256" key="3">
    <source>
        <dbReference type="ARBA" id="ARBA00023125"/>
    </source>
</evidence>
<evidence type="ECO:0000256" key="1">
    <source>
        <dbReference type="ARBA" id="ARBA00022490"/>
    </source>
</evidence>
<comment type="subunit">
    <text evidence="6">Homotetramer. Forms an RuvA(8)-RuvB(12)-Holliday junction (HJ) complex. HJ DNA is sandwiched between 2 RuvA tetramers; dsDNA enters through RuvA and exits via RuvB. An RuvB hexamer assembles on each DNA strand where it exits the tetramer. Each RuvB hexamer is contacted by two RuvA subunits (via domain III) on 2 adjacent RuvB subunits; this complex drives branch migration. In the full resolvosome a probable DNA-RuvA(4)-RuvB(12)-RuvC(2) complex forms which resolves the HJ.</text>
</comment>
<dbReference type="HAMAP" id="MF_00031">
    <property type="entry name" value="DNA_HJ_migration_RuvA"/>
    <property type="match status" value="1"/>
</dbReference>
<organism evidence="8 9">
    <name type="scientific">Planifilum fulgidum</name>
    <dbReference type="NCBI Taxonomy" id="201973"/>
    <lineage>
        <taxon>Bacteria</taxon>
        <taxon>Bacillati</taxon>
        <taxon>Bacillota</taxon>
        <taxon>Bacilli</taxon>
        <taxon>Bacillales</taxon>
        <taxon>Thermoactinomycetaceae</taxon>
        <taxon>Planifilum</taxon>
    </lineage>
</organism>
<keyword evidence="5 6" id="KW-0234">DNA repair</keyword>
<evidence type="ECO:0000256" key="5">
    <source>
        <dbReference type="ARBA" id="ARBA00023204"/>
    </source>
</evidence>
<feature type="domain" description="Helix-hairpin-helix DNA-binding motif class 1" evidence="7">
    <location>
        <begin position="70"/>
        <end position="89"/>
    </location>
</feature>
<dbReference type="Gene3D" id="1.10.150.20">
    <property type="entry name" value="5' to 3' exonuclease, C-terminal subdomain"/>
    <property type="match status" value="1"/>
</dbReference>
<evidence type="ECO:0000313" key="9">
    <source>
        <dbReference type="Proteomes" id="UP000198661"/>
    </source>
</evidence>
<dbReference type="SUPFAM" id="SSF47781">
    <property type="entry name" value="RuvA domain 2-like"/>
    <property type="match status" value="1"/>
</dbReference>
<dbReference type="RefSeq" id="WP_092039875.1">
    <property type="nucleotide sequence ID" value="NZ_FOOK01000026.1"/>
</dbReference>
<evidence type="ECO:0000256" key="4">
    <source>
        <dbReference type="ARBA" id="ARBA00023172"/>
    </source>
</evidence>
<evidence type="ECO:0000313" key="8">
    <source>
        <dbReference type="EMBL" id="SFG32276.1"/>
    </source>
</evidence>
<keyword evidence="2 6" id="KW-0227">DNA damage</keyword>
<reference evidence="8 9" key="1">
    <citation type="submission" date="2016-10" db="EMBL/GenBank/DDBJ databases">
        <authorList>
            <person name="de Groot N.N."/>
        </authorList>
    </citation>
    <scope>NUCLEOTIDE SEQUENCE [LARGE SCALE GENOMIC DNA]</scope>
    <source>
        <strain evidence="8 9">DSM 44945</strain>
    </source>
</reference>
<dbReference type="GO" id="GO:0006310">
    <property type="term" value="P:DNA recombination"/>
    <property type="evidence" value="ECO:0007669"/>
    <property type="project" value="UniProtKB-UniRule"/>
</dbReference>
<feature type="domain" description="Helix-hairpin-helix DNA-binding motif class 1" evidence="7">
    <location>
        <begin position="105"/>
        <end position="124"/>
    </location>
</feature>
<dbReference type="InterPro" id="IPR013849">
    <property type="entry name" value="DNA_helicase_Holl-junc_RuvA_I"/>
</dbReference>
<comment type="caution">
    <text evidence="6">Lacks conserved residue(s) required for the propagation of feature annotation.</text>
</comment>
<comment type="similarity">
    <text evidence="6">Belongs to the RuvA family.</text>
</comment>
<evidence type="ECO:0000256" key="2">
    <source>
        <dbReference type="ARBA" id="ARBA00022763"/>
    </source>
</evidence>
<dbReference type="OrthoDB" id="5293449at2"/>
<dbReference type="STRING" id="201973.SAMN04488025_1264"/>
<dbReference type="GO" id="GO:0009378">
    <property type="term" value="F:four-way junction helicase activity"/>
    <property type="evidence" value="ECO:0007669"/>
    <property type="project" value="InterPro"/>
</dbReference>
<dbReference type="GO" id="GO:0009379">
    <property type="term" value="C:Holliday junction helicase complex"/>
    <property type="evidence" value="ECO:0007669"/>
    <property type="project" value="InterPro"/>
</dbReference>
<dbReference type="InterPro" id="IPR036267">
    <property type="entry name" value="RuvA_C_sf"/>
</dbReference>
<dbReference type="CDD" id="cd14332">
    <property type="entry name" value="UBA_RuvA_C"/>
    <property type="match status" value="1"/>
</dbReference>
<dbReference type="Pfam" id="PF01330">
    <property type="entry name" value="RuvA_N"/>
    <property type="match status" value="1"/>
</dbReference>
<keyword evidence="8" id="KW-0547">Nucleotide-binding</keyword>
<evidence type="ECO:0000256" key="6">
    <source>
        <dbReference type="HAMAP-Rule" id="MF_00031"/>
    </source>
</evidence>
<evidence type="ECO:0000259" key="7">
    <source>
        <dbReference type="SMART" id="SM00278"/>
    </source>
</evidence>
<dbReference type="InterPro" id="IPR000085">
    <property type="entry name" value="RuvA"/>
</dbReference>
<dbReference type="Pfam" id="PF14520">
    <property type="entry name" value="HHH_5"/>
    <property type="match status" value="1"/>
</dbReference>
<dbReference type="GO" id="GO:0048476">
    <property type="term" value="C:Holliday junction resolvase complex"/>
    <property type="evidence" value="ECO:0007669"/>
    <property type="project" value="UniProtKB-UniRule"/>
</dbReference>
<keyword evidence="8" id="KW-0378">Hydrolase</keyword>
<accession>A0A1I2R392</accession>
<protein>
    <recommendedName>
        <fullName evidence="6">Holliday junction branch migration complex subunit RuvA</fullName>
    </recommendedName>
</protein>